<gene>
    <name evidence="2" type="ORF">SYK_25070</name>
</gene>
<evidence type="ECO:0000313" key="3">
    <source>
        <dbReference type="Proteomes" id="UP001317742"/>
    </source>
</evidence>
<reference evidence="2 3" key="1">
    <citation type="submission" date="2022-08" db="EMBL/GenBank/DDBJ databases">
        <title>Genome Sequence of the sulphate-reducing bacterium, Pseudodesulfovibrio sp. SYK.</title>
        <authorList>
            <person name="Kondo R."/>
            <person name="Kataoka T."/>
        </authorList>
    </citation>
    <scope>NUCLEOTIDE SEQUENCE [LARGE SCALE GENOMIC DNA]</scope>
    <source>
        <strain evidence="2 3">SYK</strain>
    </source>
</reference>
<evidence type="ECO:0008006" key="4">
    <source>
        <dbReference type="Google" id="ProtNLM"/>
    </source>
</evidence>
<dbReference type="Proteomes" id="UP001317742">
    <property type="component" value="Chromosome"/>
</dbReference>
<evidence type="ECO:0000313" key="2">
    <source>
        <dbReference type="EMBL" id="BDQ38147.1"/>
    </source>
</evidence>
<name>A0ABN6S7R8_9BACT</name>
<feature type="transmembrane region" description="Helical" evidence="1">
    <location>
        <begin position="12"/>
        <end position="29"/>
    </location>
</feature>
<evidence type="ECO:0000256" key="1">
    <source>
        <dbReference type="SAM" id="Phobius"/>
    </source>
</evidence>
<accession>A0ABN6S7R8</accession>
<feature type="transmembrane region" description="Helical" evidence="1">
    <location>
        <begin position="49"/>
        <end position="68"/>
    </location>
</feature>
<keyword evidence="1" id="KW-0472">Membrane</keyword>
<dbReference type="EMBL" id="AP026709">
    <property type="protein sequence ID" value="BDQ38147.1"/>
    <property type="molecule type" value="Genomic_DNA"/>
</dbReference>
<protein>
    <recommendedName>
        <fullName evidence="4">Zinc ribbon domain-containing protein</fullName>
    </recommendedName>
</protein>
<keyword evidence="1" id="KW-0812">Transmembrane</keyword>
<proteinExistence type="predicted"/>
<keyword evidence="3" id="KW-1185">Reference proteome</keyword>
<keyword evidence="1" id="KW-1133">Transmembrane helix</keyword>
<organism evidence="2 3">
    <name type="scientific">Pseudodesulfovibrio nedwellii</name>
    <dbReference type="NCBI Taxonomy" id="2973072"/>
    <lineage>
        <taxon>Bacteria</taxon>
        <taxon>Pseudomonadati</taxon>
        <taxon>Thermodesulfobacteriota</taxon>
        <taxon>Desulfovibrionia</taxon>
        <taxon>Desulfovibrionales</taxon>
        <taxon>Desulfovibrionaceae</taxon>
    </lineage>
</organism>
<sequence>MIDSMKKKQVDTLILFAGIATMAFGYFVYSSTTFCHYFGSYCTEMEPFHVEAGIGIAIIGVFMFIMAFRKDQRDYAEVFICPKCETALPFAEVPNEICPKCQTELEPLEGFYERHPELKDK</sequence>